<reference evidence="2" key="1">
    <citation type="journal article" date="2023" name="Mol. Phylogenet. Evol.">
        <title>Genome-scale phylogeny and comparative genomics of the fungal order Sordariales.</title>
        <authorList>
            <person name="Hensen N."/>
            <person name="Bonometti L."/>
            <person name="Westerberg I."/>
            <person name="Brannstrom I.O."/>
            <person name="Guillou S."/>
            <person name="Cros-Aarteil S."/>
            <person name="Calhoun S."/>
            <person name="Haridas S."/>
            <person name="Kuo A."/>
            <person name="Mondo S."/>
            <person name="Pangilinan J."/>
            <person name="Riley R."/>
            <person name="LaButti K."/>
            <person name="Andreopoulos B."/>
            <person name="Lipzen A."/>
            <person name="Chen C."/>
            <person name="Yan M."/>
            <person name="Daum C."/>
            <person name="Ng V."/>
            <person name="Clum A."/>
            <person name="Steindorff A."/>
            <person name="Ohm R.A."/>
            <person name="Martin F."/>
            <person name="Silar P."/>
            <person name="Natvig D.O."/>
            <person name="Lalanne C."/>
            <person name="Gautier V."/>
            <person name="Ament-Velasquez S.L."/>
            <person name="Kruys A."/>
            <person name="Hutchinson M.I."/>
            <person name="Powell A.J."/>
            <person name="Barry K."/>
            <person name="Miller A.N."/>
            <person name="Grigoriev I.V."/>
            <person name="Debuchy R."/>
            <person name="Gladieux P."/>
            <person name="Hiltunen Thoren M."/>
            <person name="Johannesson H."/>
        </authorList>
    </citation>
    <scope>NUCLEOTIDE SEQUENCE</scope>
    <source>
        <strain evidence="2">CBS 892.96</strain>
    </source>
</reference>
<proteinExistence type="predicted"/>
<evidence type="ECO:0000256" key="1">
    <source>
        <dbReference type="SAM" id="MobiDB-lite"/>
    </source>
</evidence>
<protein>
    <recommendedName>
        <fullName evidence="4">Heterokaryon incompatibility domain-containing protein</fullName>
    </recommendedName>
</protein>
<feature type="region of interest" description="Disordered" evidence="1">
    <location>
        <begin position="42"/>
        <end position="74"/>
    </location>
</feature>
<organism evidence="2 3">
    <name type="scientific">Triangularia setosa</name>
    <dbReference type="NCBI Taxonomy" id="2587417"/>
    <lineage>
        <taxon>Eukaryota</taxon>
        <taxon>Fungi</taxon>
        <taxon>Dikarya</taxon>
        <taxon>Ascomycota</taxon>
        <taxon>Pezizomycotina</taxon>
        <taxon>Sordariomycetes</taxon>
        <taxon>Sordariomycetidae</taxon>
        <taxon>Sordariales</taxon>
        <taxon>Podosporaceae</taxon>
        <taxon>Triangularia</taxon>
    </lineage>
</organism>
<evidence type="ECO:0008006" key="4">
    <source>
        <dbReference type="Google" id="ProtNLM"/>
    </source>
</evidence>
<dbReference type="EMBL" id="MU866166">
    <property type="protein sequence ID" value="KAK4177400.1"/>
    <property type="molecule type" value="Genomic_DNA"/>
</dbReference>
<name>A0AAN7A8V7_9PEZI</name>
<feature type="compositionally biased region" description="Polar residues" evidence="1">
    <location>
        <begin position="49"/>
        <end position="66"/>
    </location>
</feature>
<sequence length="152" mass="17100">MARWHKANYSHPLVKVGQTIKTSYCTSCGASPNLDELAAALPDDDNELKTSPSTSMSRIDTYTTGLPPTKTEPEPINPSSLLIYGRALQPDEFRFLHLSFAEPDYLIHITIELCQDDHYSSYETCSYSWGGEDGHSTLCKPVYLGKYWDILF</sequence>
<dbReference type="AlphaFoldDB" id="A0AAN7A8V7"/>
<evidence type="ECO:0000313" key="2">
    <source>
        <dbReference type="EMBL" id="KAK4177400.1"/>
    </source>
</evidence>
<evidence type="ECO:0000313" key="3">
    <source>
        <dbReference type="Proteomes" id="UP001302321"/>
    </source>
</evidence>
<keyword evidence="3" id="KW-1185">Reference proteome</keyword>
<dbReference type="Proteomes" id="UP001302321">
    <property type="component" value="Unassembled WGS sequence"/>
</dbReference>
<gene>
    <name evidence="2" type="ORF">QBC36DRAFT_377708</name>
</gene>
<reference evidence="2" key="2">
    <citation type="submission" date="2023-05" db="EMBL/GenBank/DDBJ databases">
        <authorList>
            <consortium name="Lawrence Berkeley National Laboratory"/>
            <person name="Steindorff A."/>
            <person name="Hensen N."/>
            <person name="Bonometti L."/>
            <person name="Westerberg I."/>
            <person name="Brannstrom I.O."/>
            <person name="Guillou S."/>
            <person name="Cros-Aarteil S."/>
            <person name="Calhoun S."/>
            <person name="Haridas S."/>
            <person name="Kuo A."/>
            <person name="Mondo S."/>
            <person name="Pangilinan J."/>
            <person name="Riley R."/>
            <person name="Labutti K."/>
            <person name="Andreopoulos B."/>
            <person name="Lipzen A."/>
            <person name="Chen C."/>
            <person name="Yanf M."/>
            <person name="Daum C."/>
            <person name="Ng V."/>
            <person name="Clum A."/>
            <person name="Ohm R."/>
            <person name="Martin F."/>
            <person name="Silar P."/>
            <person name="Natvig D."/>
            <person name="Lalanne C."/>
            <person name="Gautier V."/>
            <person name="Ament-Velasquez S.L."/>
            <person name="Kruys A."/>
            <person name="Hutchinson M.I."/>
            <person name="Powell A.J."/>
            <person name="Barry K."/>
            <person name="Miller A.N."/>
            <person name="Grigoriev I.V."/>
            <person name="Debuchy R."/>
            <person name="Gladieux P."/>
            <person name="Thoren M.H."/>
            <person name="Johannesson H."/>
        </authorList>
    </citation>
    <scope>NUCLEOTIDE SEQUENCE</scope>
    <source>
        <strain evidence="2">CBS 892.96</strain>
    </source>
</reference>
<accession>A0AAN7A8V7</accession>
<comment type="caution">
    <text evidence="2">The sequence shown here is derived from an EMBL/GenBank/DDBJ whole genome shotgun (WGS) entry which is preliminary data.</text>
</comment>